<organism evidence="1 2">
    <name type="scientific">Gordonia sputi NBRC 100414</name>
    <dbReference type="NCBI Taxonomy" id="1089453"/>
    <lineage>
        <taxon>Bacteria</taxon>
        <taxon>Bacillati</taxon>
        <taxon>Actinomycetota</taxon>
        <taxon>Actinomycetes</taxon>
        <taxon>Mycobacteriales</taxon>
        <taxon>Gordoniaceae</taxon>
        <taxon>Gordonia</taxon>
    </lineage>
</organism>
<sequence>MLVGTGDCDSPRLVSHFSPLSRLQFIHRHGEARHADVCRALGIPETDNAHHLAAIRSGTWPAKVTLPNTPTA</sequence>
<keyword evidence="2" id="KW-1185">Reference proteome</keyword>
<protein>
    <submittedName>
        <fullName evidence="1">Uncharacterized protein</fullName>
    </submittedName>
</protein>
<name>H5U0X5_9ACTN</name>
<dbReference type="AlphaFoldDB" id="H5U0X5"/>
<gene>
    <name evidence="1" type="ORF">GOSPT_064_00210</name>
</gene>
<reference evidence="1 2" key="1">
    <citation type="submission" date="2012-02" db="EMBL/GenBank/DDBJ databases">
        <title>Whole genome shotgun sequence of Gordonia sputi NBRC 100414.</title>
        <authorList>
            <person name="Yoshida I."/>
            <person name="Hosoyama A."/>
            <person name="Tsuchikane K."/>
            <person name="Katsumata H."/>
            <person name="Yamazaki S."/>
            <person name="Fujita N."/>
        </authorList>
    </citation>
    <scope>NUCLEOTIDE SEQUENCE [LARGE SCALE GENOMIC DNA]</scope>
    <source>
        <strain evidence="1 2">NBRC 100414</strain>
    </source>
</reference>
<evidence type="ECO:0000313" key="2">
    <source>
        <dbReference type="Proteomes" id="UP000005845"/>
    </source>
</evidence>
<dbReference type="EMBL" id="BAFC01000064">
    <property type="protein sequence ID" value="GAB39383.1"/>
    <property type="molecule type" value="Genomic_DNA"/>
</dbReference>
<dbReference type="Proteomes" id="UP000005845">
    <property type="component" value="Unassembled WGS sequence"/>
</dbReference>
<comment type="caution">
    <text evidence="1">The sequence shown here is derived from an EMBL/GenBank/DDBJ whole genome shotgun (WGS) entry which is preliminary data.</text>
</comment>
<accession>H5U0X5</accession>
<evidence type="ECO:0000313" key="1">
    <source>
        <dbReference type="EMBL" id="GAB39383.1"/>
    </source>
</evidence>
<proteinExistence type="predicted"/>